<feature type="domain" description="7,8-dihydro-6-hydroxymethylpterin-pyrophosphokinase" evidence="13">
    <location>
        <begin position="11"/>
        <end position="142"/>
    </location>
</feature>
<dbReference type="UniPathway" id="UPA00077">
    <property type="reaction ID" value="UER00155"/>
</dbReference>
<dbReference type="NCBIfam" id="TIGR01498">
    <property type="entry name" value="folK"/>
    <property type="match status" value="1"/>
</dbReference>
<comment type="pathway">
    <text evidence="1">Cofactor biosynthesis; tetrahydrofolate biosynthesis; 2-amino-4-hydroxy-6-hydroxymethyl-7,8-dihydropteridine diphosphate from 7,8-dihydroneopterin triphosphate: step 4/4.</text>
</comment>
<evidence type="ECO:0000256" key="4">
    <source>
        <dbReference type="ARBA" id="ARBA00016218"/>
    </source>
</evidence>
<dbReference type="KEGG" id="qso:IRL76_10545"/>
<keyword evidence="5 14" id="KW-0808">Transferase</keyword>
<accession>A0A7S8F3E7</accession>
<keyword evidence="8" id="KW-0067">ATP-binding</keyword>
<dbReference type="EMBL" id="CP064654">
    <property type="protein sequence ID" value="QPC98293.1"/>
    <property type="molecule type" value="Genomic_DNA"/>
</dbReference>
<comment type="function">
    <text evidence="10">Catalyzes the transfer of pyrophosphate from adenosine triphosphate (ATP) to 6-hydroxymethyl-7,8-dihydropterin, an enzymatic step in folate biosynthesis pathway.</text>
</comment>
<dbReference type="InterPro" id="IPR000550">
    <property type="entry name" value="Hppk"/>
</dbReference>
<dbReference type="Pfam" id="PF01288">
    <property type="entry name" value="HPPK"/>
    <property type="match status" value="1"/>
</dbReference>
<dbReference type="Proteomes" id="UP000594459">
    <property type="component" value="Chromosome"/>
</dbReference>
<evidence type="ECO:0000256" key="9">
    <source>
        <dbReference type="ARBA" id="ARBA00022909"/>
    </source>
</evidence>
<evidence type="ECO:0000256" key="6">
    <source>
        <dbReference type="ARBA" id="ARBA00022741"/>
    </source>
</evidence>
<evidence type="ECO:0000256" key="11">
    <source>
        <dbReference type="ARBA" id="ARBA00029766"/>
    </source>
</evidence>
<evidence type="ECO:0000256" key="7">
    <source>
        <dbReference type="ARBA" id="ARBA00022777"/>
    </source>
</evidence>
<dbReference type="GO" id="GO:0046656">
    <property type="term" value="P:folic acid biosynthetic process"/>
    <property type="evidence" value="ECO:0007669"/>
    <property type="project" value="UniProtKB-KW"/>
</dbReference>
<evidence type="ECO:0000259" key="13">
    <source>
        <dbReference type="Pfam" id="PF01288"/>
    </source>
</evidence>
<dbReference type="InterPro" id="IPR035907">
    <property type="entry name" value="Hppk_sf"/>
</dbReference>
<evidence type="ECO:0000256" key="8">
    <source>
        <dbReference type="ARBA" id="ARBA00022840"/>
    </source>
</evidence>
<keyword evidence="15" id="KW-1185">Reference proteome</keyword>
<evidence type="ECO:0000256" key="3">
    <source>
        <dbReference type="ARBA" id="ARBA00013253"/>
    </source>
</evidence>
<dbReference type="Gene3D" id="3.30.70.560">
    <property type="entry name" value="7,8-Dihydro-6-hydroxymethylpterin-pyrophosphokinase HPPK"/>
    <property type="match status" value="1"/>
</dbReference>
<name>A0A7S8F3E7_9SPHN</name>
<dbReference type="GO" id="GO:0003848">
    <property type="term" value="F:2-amino-4-hydroxy-6-hydroxymethyldihydropteridine diphosphokinase activity"/>
    <property type="evidence" value="ECO:0007669"/>
    <property type="project" value="UniProtKB-EC"/>
</dbReference>
<dbReference type="GO" id="GO:0005524">
    <property type="term" value="F:ATP binding"/>
    <property type="evidence" value="ECO:0007669"/>
    <property type="project" value="UniProtKB-KW"/>
</dbReference>
<organism evidence="14 15">
    <name type="scientific">Qipengyuania soli</name>
    <dbReference type="NCBI Taxonomy" id="2782568"/>
    <lineage>
        <taxon>Bacteria</taxon>
        <taxon>Pseudomonadati</taxon>
        <taxon>Pseudomonadota</taxon>
        <taxon>Alphaproteobacteria</taxon>
        <taxon>Sphingomonadales</taxon>
        <taxon>Erythrobacteraceae</taxon>
        <taxon>Qipengyuania</taxon>
    </lineage>
</organism>
<keyword evidence="6" id="KW-0547">Nucleotide-binding</keyword>
<dbReference type="SUPFAM" id="SSF55083">
    <property type="entry name" value="6-hydroxymethyl-7,8-dihydropterin pyrophosphokinase, HPPK"/>
    <property type="match status" value="1"/>
</dbReference>
<dbReference type="RefSeq" id="WP_200981300.1">
    <property type="nucleotide sequence ID" value="NZ_CP064654.1"/>
</dbReference>
<keyword evidence="9" id="KW-0289">Folate biosynthesis</keyword>
<keyword evidence="7 14" id="KW-0418">Kinase</keyword>
<proteinExistence type="inferred from homology"/>
<protein>
    <recommendedName>
        <fullName evidence="4">2-amino-4-hydroxy-6-hydroxymethyldihydropteridine pyrophosphokinase</fullName>
        <ecNumber evidence="3">2.7.6.3</ecNumber>
    </recommendedName>
    <alternativeName>
        <fullName evidence="11">6-hydroxymethyl-7,8-dihydropterin pyrophosphokinase</fullName>
    </alternativeName>
    <alternativeName>
        <fullName evidence="12">7,8-dihydro-6-hydroxymethylpterin-pyrophosphokinase</fullName>
    </alternativeName>
</protein>
<evidence type="ECO:0000256" key="10">
    <source>
        <dbReference type="ARBA" id="ARBA00029409"/>
    </source>
</evidence>
<dbReference type="CDD" id="cd00483">
    <property type="entry name" value="HPPK"/>
    <property type="match status" value="1"/>
</dbReference>
<dbReference type="PANTHER" id="PTHR43071:SF1">
    <property type="entry name" value="2-AMINO-4-HYDROXY-6-HYDROXYMETHYLDIHYDROPTERIDINE PYROPHOSPHOKINASE"/>
    <property type="match status" value="1"/>
</dbReference>
<evidence type="ECO:0000256" key="1">
    <source>
        <dbReference type="ARBA" id="ARBA00005051"/>
    </source>
</evidence>
<dbReference type="AlphaFoldDB" id="A0A7S8F3E7"/>
<evidence type="ECO:0000256" key="5">
    <source>
        <dbReference type="ARBA" id="ARBA00022679"/>
    </source>
</evidence>
<evidence type="ECO:0000313" key="14">
    <source>
        <dbReference type="EMBL" id="QPC98293.1"/>
    </source>
</evidence>
<dbReference type="GO" id="GO:0046654">
    <property type="term" value="P:tetrahydrofolate biosynthetic process"/>
    <property type="evidence" value="ECO:0007669"/>
    <property type="project" value="UniProtKB-UniPathway"/>
</dbReference>
<sequence length="161" mass="17690">MVEASEHCYLIGIGSNMRVPGIGNPRAVIIHAVDAVAELGLDVAAVSRVIETRPVGPASRNYANAAAIVYTQLDPPQVLHRFKEIEAAFGRRHRGLRWRARPLDLDLVLWSGGIWVSPELAIPHPHFRTRPFVIRPAAEVAPGWKDPVTGLTLRQLAFRGA</sequence>
<comment type="similarity">
    <text evidence="2">Belongs to the HPPK family.</text>
</comment>
<evidence type="ECO:0000256" key="2">
    <source>
        <dbReference type="ARBA" id="ARBA00005810"/>
    </source>
</evidence>
<evidence type="ECO:0000313" key="15">
    <source>
        <dbReference type="Proteomes" id="UP000594459"/>
    </source>
</evidence>
<reference evidence="14 15" key="1">
    <citation type="submission" date="2020-11" db="EMBL/GenBank/DDBJ databases">
        <title>The genome sequence of Erythrobacter sp. 6D36.</title>
        <authorList>
            <person name="Liu Y."/>
        </authorList>
    </citation>
    <scope>NUCLEOTIDE SEQUENCE [LARGE SCALE GENOMIC DNA]</scope>
    <source>
        <strain evidence="14 15">6D36</strain>
    </source>
</reference>
<gene>
    <name evidence="14" type="primary">folK</name>
    <name evidence="14" type="ORF">IRL76_10545</name>
</gene>
<dbReference type="EC" id="2.7.6.3" evidence="3"/>
<dbReference type="GO" id="GO:0016301">
    <property type="term" value="F:kinase activity"/>
    <property type="evidence" value="ECO:0007669"/>
    <property type="project" value="UniProtKB-KW"/>
</dbReference>
<evidence type="ECO:0000256" key="12">
    <source>
        <dbReference type="ARBA" id="ARBA00033413"/>
    </source>
</evidence>
<dbReference type="PANTHER" id="PTHR43071">
    <property type="entry name" value="2-AMINO-4-HYDROXY-6-HYDROXYMETHYLDIHYDROPTERIDINE PYROPHOSPHOKINASE"/>
    <property type="match status" value="1"/>
</dbReference>